<dbReference type="PANTHER" id="PTHR46577">
    <property type="entry name" value="HTH-TYPE TRANSCRIPTIONAL REGULATORY PROTEIN GABR"/>
    <property type="match status" value="1"/>
</dbReference>
<gene>
    <name evidence="8" type="ORF">AVDCRST_MAG49-1561</name>
</gene>
<dbReference type="SMART" id="SM00345">
    <property type="entry name" value="HTH_GNTR"/>
    <property type="match status" value="1"/>
</dbReference>
<reference evidence="8" key="1">
    <citation type="submission" date="2020-02" db="EMBL/GenBank/DDBJ databases">
        <authorList>
            <person name="Meier V. D."/>
        </authorList>
    </citation>
    <scope>NUCLEOTIDE SEQUENCE</scope>
    <source>
        <strain evidence="8">AVDCRST_MAG49</strain>
    </source>
</reference>
<dbReference type="PANTHER" id="PTHR46577:SF1">
    <property type="entry name" value="HTH-TYPE TRANSCRIPTIONAL REGULATORY PROTEIN GABR"/>
    <property type="match status" value="1"/>
</dbReference>
<dbReference type="GO" id="GO:0004069">
    <property type="term" value="F:L-aspartate:2-oxoglutarate aminotransferase activity"/>
    <property type="evidence" value="ECO:0007669"/>
    <property type="project" value="UniProtKB-EC"/>
</dbReference>
<dbReference type="GO" id="GO:0030170">
    <property type="term" value="F:pyridoxal phosphate binding"/>
    <property type="evidence" value="ECO:0007669"/>
    <property type="project" value="InterPro"/>
</dbReference>
<keyword evidence="2" id="KW-0663">Pyridoxal phosphate</keyword>
<protein>
    <submittedName>
        <fullName evidence="8">Transcriptional regulator, GntR family domain / Aspartate aminotransferase</fullName>
        <ecNumber evidence="8">2.6.1.1</ecNumber>
    </submittedName>
</protein>
<evidence type="ECO:0000256" key="1">
    <source>
        <dbReference type="ARBA" id="ARBA00005384"/>
    </source>
</evidence>
<dbReference type="EC" id="2.6.1.1" evidence="8"/>
<evidence type="ECO:0000256" key="4">
    <source>
        <dbReference type="ARBA" id="ARBA00023125"/>
    </source>
</evidence>
<keyword evidence="8" id="KW-0808">Transferase</keyword>
<name>A0A6J4UEI8_9BACT</name>
<evidence type="ECO:0000313" key="8">
    <source>
        <dbReference type="EMBL" id="CAA9548474.1"/>
    </source>
</evidence>
<keyword evidence="5" id="KW-0804">Transcription</keyword>
<dbReference type="SUPFAM" id="SSF53383">
    <property type="entry name" value="PLP-dependent transferases"/>
    <property type="match status" value="1"/>
</dbReference>
<dbReference type="InterPro" id="IPR015421">
    <property type="entry name" value="PyrdxlP-dep_Trfase_major"/>
</dbReference>
<dbReference type="InterPro" id="IPR004839">
    <property type="entry name" value="Aminotransferase_I/II_large"/>
</dbReference>
<dbReference type="CDD" id="cd00609">
    <property type="entry name" value="AAT_like"/>
    <property type="match status" value="1"/>
</dbReference>
<dbReference type="PROSITE" id="PS50949">
    <property type="entry name" value="HTH_GNTR"/>
    <property type="match status" value="1"/>
</dbReference>
<keyword evidence="3" id="KW-0805">Transcription regulation</keyword>
<feature type="region of interest" description="Disordered" evidence="6">
    <location>
        <begin position="81"/>
        <end position="125"/>
    </location>
</feature>
<dbReference type="SUPFAM" id="SSF46785">
    <property type="entry name" value="Winged helix' DNA-binding domain"/>
    <property type="match status" value="1"/>
</dbReference>
<dbReference type="Gene3D" id="1.10.10.10">
    <property type="entry name" value="Winged helix-like DNA-binding domain superfamily/Winged helix DNA-binding domain"/>
    <property type="match status" value="1"/>
</dbReference>
<feature type="compositionally biased region" description="Low complexity" evidence="6">
    <location>
        <begin position="88"/>
        <end position="114"/>
    </location>
</feature>
<evidence type="ECO:0000256" key="3">
    <source>
        <dbReference type="ARBA" id="ARBA00023015"/>
    </source>
</evidence>
<dbReference type="InterPro" id="IPR000524">
    <property type="entry name" value="Tscrpt_reg_HTH_GntR"/>
</dbReference>
<organism evidence="8">
    <name type="scientific">uncultured Thermomicrobiales bacterium</name>
    <dbReference type="NCBI Taxonomy" id="1645740"/>
    <lineage>
        <taxon>Bacteria</taxon>
        <taxon>Pseudomonadati</taxon>
        <taxon>Thermomicrobiota</taxon>
        <taxon>Thermomicrobia</taxon>
        <taxon>Thermomicrobiales</taxon>
        <taxon>environmental samples</taxon>
    </lineage>
</organism>
<dbReference type="Pfam" id="PF00392">
    <property type="entry name" value="GntR"/>
    <property type="match status" value="1"/>
</dbReference>
<keyword evidence="8" id="KW-0032">Aminotransferase</keyword>
<proteinExistence type="inferred from homology"/>
<accession>A0A6J4UEI8</accession>
<dbReference type="CDD" id="cd07377">
    <property type="entry name" value="WHTH_GntR"/>
    <property type="match status" value="1"/>
</dbReference>
<dbReference type="Gene3D" id="3.40.640.10">
    <property type="entry name" value="Type I PLP-dependent aspartate aminotransferase-like (Major domain)"/>
    <property type="match status" value="1"/>
</dbReference>
<dbReference type="InterPro" id="IPR036390">
    <property type="entry name" value="WH_DNA-bd_sf"/>
</dbReference>
<dbReference type="EMBL" id="CADCWG010000097">
    <property type="protein sequence ID" value="CAA9548474.1"/>
    <property type="molecule type" value="Genomic_DNA"/>
</dbReference>
<evidence type="ECO:0000256" key="5">
    <source>
        <dbReference type="ARBA" id="ARBA00023163"/>
    </source>
</evidence>
<evidence type="ECO:0000256" key="6">
    <source>
        <dbReference type="SAM" id="MobiDB-lite"/>
    </source>
</evidence>
<feature type="domain" description="HTH gntR-type" evidence="7">
    <location>
        <begin position="13"/>
        <end position="81"/>
    </location>
</feature>
<evidence type="ECO:0000256" key="2">
    <source>
        <dbReference type="ARBA" id="ARBA00022898"/>
    </source>
</evidence>
<sequence>MDILLSLDRRARQPLRDQLYDALRAAILAGEVPPGAKLPSTRAIAAQVGVARFTAEDSYARLVADGYAVGRHGAGTFVAPLAAPPSAAPDDASPPSGPDAGSGRSTPTASATTPRPGPHRPWSAWGRRVADGAAPPVATESPPFAFRHGTPALDAFPHALWRRLQTRAAREAPPAELAYGPAHGLPALREAIAAYLARARGLRCGPDQIVVTAGTQQAIDLLARLWLDPGDAVAVENPGYPSVRRVLAAAGAALRPVPVDGDGLRVDLLDDLAPGAKLVHVTPSHQYPTGAVLPLARRLTLLAWARRRGALVVEDDYDGEFRYGGHAVPALAGLDAAAVPGAAPGPNAGPLSAGDLGRTDAAPSAVGSVVYVGSFSKVLYPGLRLGYAVLPPDLVAPFAAAKALTDRQAPAHAQRVLAAFIAEGHFERHLARMRRLYAARRAALLAGLDAHLAGVAARDPAATAAGLHILVRFDVPYDERALVARATRAGVGLDAAGACFAAPPAAPAVLLGYAPLPEDRIDEGLRRLAGALRHP</sequence>
<dbReference type="Pfam" id="PF00155">
    <property type="entry name" value="Aminotran_1_2"/>
    <property type="match status" value="1"/>
</dbReference>
<dbReference type="GO" id="GO:0003700">
    <property type="term" value="F:DNA-binding transcription factor activity"/>
    <property type="evidence" value="ECO:0007669"/>
    <property type="project" value="InterPro"/>
</dbReference>
<keyword evidence="4" id="KW-0238">DNA-binding</keyword>
<evidence type="ECO:0000259" key="7">
    <source>
        <dbReference type="PROSITE" id="PS50949"/>
    </source>
</evidence>
<dbReference type="InterPro" id="IPR015424">
    <property type="entry name" value="PyrdxlP-dep_Trfase"/>
</dbReference>
<dbReference type="GO" id="GO:0003677">
    <property type="term" value="F:DNA binding"/>
    <property type="evidence" value="ECO:0007669"/>
    <property type="project" value="UniProtKB-KW"/>
</dbReference>
<dbReference type="InterPro" id="IPR036388">
    <property type="entry name" value="WH-like_DNA-bd_sf"/>
</dbReference>
<comment type="similarity">
    <text evidence="1">In the C-terminal section; belongs to the class-I pyridoxal-phosphate-dependent aminotransferase family.</text>
</comment>
<dbReference type="AlphaFoldDB" id="A0A6J4UEI8"/>
<dbReference type="InterPro" id="IPR051446">
    <property type="entry name" value="HTH_trans_reg/aminotransferase"/>
</dbReference>